<dbReference type="EMBL" id="HE613568">
    <property type="protein sequence ID" value="CCE89213.1"/>
    <property type="molecule type" value="Genomic_DNA"/>
</dbReference>
<dbReference type="PANTHER" id="PTHR47539">
    <property type="entry name" value="PENTATRICOPEPTIDE REPEAT-CONTAINING PROTEIN OTP51, CHLOROPLASTIC"/>
    <property type="match status" value="1"/>
</dbReference>
<dbReference type="AlphaFoldDB" id="L8B991"/>
<keyword evidence="3" id="KW-0496">Mitochondrion</keyword>
<dbReference type="InterPro" id="IPR052500">
    <property type="entry name" value="Chloro/Mito_RNA_Process"/>
</dbReference>
<dbReference type="InterPro" id="IPR004860">
    <property type="entry name" value="LAGLIDADG_dom"/>
</dbReference>
<sequence length="217" mass="24973">MPEKPKKKPRKRANSDNPLTLTDYQKQALIGLTLGDVSLEKATSNSNVRLRFDQSISIHSEYIYFLYDLFKDFTLSPPKSTNRRTNERVKDAYNSLIFKTRMLPCFNYLWELFYINKVKTIPSNIGDLLTEVGLAFWIMDDGGSGSNGALNLHTDSYTLSEVNLLIEVLKRNFDINSRAQLKRPGQWIIVIPKKEVPKVVELTISHMHQSMLYKIGK</sequence>
<comment type="function">
    <text evidence="1">Mitochondrial DNA endonuclease involved in intron homing.</text>
</comment>
<feature type="domain" description="Homing endonuclease LAGLIDADG" evidence="2">
    <location>
        <begin position="27"/>
        <end position="198"/>
    </location>
</feature>
<dbReference type="GO" id="GO:0000373">
    <property type="term" value="P:Group II intron splicing"/>
    <property type="evidence" value="ECO:0007669"/>
    <property type="project" value="TreeGrafter"/>
</dbReference>
<dbReference type="Gene3D" id="3.10.28.10">
    <property type="entry name" value="Homing endonucleases"/>
    <property type="match status" value="2"/>
</dbReference>
<dbReference type="Pfam" id="PF03161">
    <property type="entry name" value="LAGLIDADG_2"/>
    <property type="match status" value="1"/>
</dbReference>
<name>L8B991_PHLRA</name>
<evidence type="ECO:0000256" key="1">
    <source>
        <dbReference type="ARBA" id="ARBA00002670"/>
    </source>
</evidence>
<dbReference type="SUPFAM" id="SSF55608">
    <property type="entry name" value="Homing endonucleases"/>
    <property type="match status" value="1"/>
</dbReference>
<organism evidence="3">
    <name type="scientific">Phlebia radiata</name>
    <name type="common">White-rot fungus</name>
    <dbReference type="NCBI Taxonomy" id="5308"/>
    <lineage>
        <taxon>Eukaryota</taxon>
        <taxon>Fungi</taxon>
        <taxon>Dikarya</taxon>
        <taxon>Basidiomycota</taxon>
        <taxon>Agaricomycotina</taxon>
        <taxon>Agaricomycetes</taxon>
        <taxon>Polyporales</taxon>
        <taxon>Meruliaceae</taxon>
        <taxon>Phlebia</taxon>
    </lineage>
</organism>
<dbReference type="GO" id="GO:0004519">
    <property type="term" value="F:endonuclease activity"/>
    <property type="evidence" value="ECO:0007669"/>
    <property type="project" value="InterPro"/>
</dbReference>
<dbReference type="PANTHER" id="PTHR47539:SF1">
    <property type="entry name" value="PENTATRICOPEPTIDE REPEAT-CONTAINING PROTEIN OTP51, CHLOROPLASTIC"/>
    <property type="match status" value="1"/>
</dbReference>
<accession>L8B991</accession>
<geneLocation type="mitochondrion" evidence="3"/>
<dbReference type="InterPro" id="IPR027434">
    <property type="entry name" value="Homing_endonucl"/>
</dbReference>
<dbReference type="RefSeq" id="YP_007374924.1">
    <property type="nucleotide sequence ID" value="NC_020148.1"/>
</dbReference>
<evidence type="ECO:0000313" key="3">
    <source>
        <dbReference type="EMBL" id="CCE89213.1"/>
    </source>
</evidence>
<dbReference type="GO" id="GO:0045292">
    <property type="term" value="P:mRNA cis splicing, via spliceosome"/>
    <property type="evidence" value="ECO:0007669"/>
    <property type="project" value="TreeGrafter"/>
</dbReference>
<dbReference type="GeneID" id="14469547"/>
<proteinExistence type="predicted"/>
<reference evidence="3" key="1">
    <citation type="journal article" date="2014" name="PLoS ONE">
        <title>Mitochondrial Genome of Phlebia radiata Is the Second Largest (156 kbp) among Fungi and Features Signs of Genome Flexibility and Recent Recombination Events.</title>
        <authorList>
            <person name="Salavirta H."/>
            <person name="Oksanen I."/>
            <person name="Kuuskeri J."/>
            <person name="Makela M."/>
            <person name="Laine P."/>
            <person name="Paulin L."/>
            <person name="Lundell T."/>
        </authorList>
    </citation>
    <scope>NUCLEOTIDE SEQUENCE</scope>
    <source>
        <strain evidence="3">79</strain>
    </source>
</reference>
<evidence type="ECO:0000259" key="2">
    <source>
        <dbReference type="Pfam" id="PF03161"/>
    </source>
</evidence>
<gene>
    <name evidence="3" type="ORF">PRA_mt0117</name>
</gene>
<protein>
    <recommendedName>
        <fullName evidence="2">Homing endonuclease LAGLIDADG domain-containing protein</fullName>
    </recommendedName>
</protein>